<dbReference type="PANTHER" id="PTHR47505">
    <property type="entry name" value="DNA UTILIZATION PROTEIN YHGH"/>
    <property type="match status" value="1"/>
</dbReference>
<dbReference type="InterPro" id="IPR000836">
    <property type="entry name" value="PRTase_dom"/>
</dbReference>
<dbReference type="FunFam" id="3.40.50.2020:FF:000054">
    <property type="entry name" value="ComF family protein"/>
    <property type="match status" value="1"/>
</dbReference>
<evidence type="ECO:0000313" key="5">
    <source>
        <dbReference type="EMBL" id="EDU92916.1"/>
    </source>
</evidence>
<dbReference type="InterPro" id="IPR005222">
    <property type="entry name" value="Competence_ComF"/>
</dbReference>
<comment type="similarity">
    <text evidence="1">Belongs to the ComF/GntX family.</text>
</comment>
<name>A0A0H3PTX6_ECO5C</name>
<accession>A0A0H3PTX6</accession>
<reference evidence="5 6" key="1">
    <citation type="journal article" date="2011" name="Appl. Environ. Microbiol.">
        <title>Genome signatures of Escherichia coli O157:H7 isolates from the bovine host reservoir.</title>
        <authorList>
            <person name="Eppinger M."/>
            <person name="Mammel M.K."/>
            <person name="Leclerc J.E."/>
            <person name="Ravel J."/>
            <person name="Cebula T.A."/>
        </authorList>
    </citation>
    <scope>NUCLEOTIDE SEQUENCE [LARGE SCALE GENOMIC DNA]</scope>
    <source>
        <strain evidence="5 6">EC869</strain>
    </source>
</reference>
<dbReference type="Pfam" id="PF00156">
    <property type="entry name" value="Pribosyltran"/>
    <property type="match status" value="1"/>
</dbReference>
<dbReference type="PANTHER" id="PTHR47505:SF1">
    <property type="entry name" value="DNA UTILIZATION PROTEIN YHGH"/>
    <property type="match status" value="1"/>
</dbReference>
<organism evidence="5 6">
    <name type="scientific">Escherichia coli O157:H7 (strain EC869)</name>
    <dbReference type="NCBI Taxonomy" id="478008"/>
    <lineage>
        <taxon>Bacteria</taxon>
        <taxon>Pseudomonadati</taxon>
        <taxon>Pseudomonadota</taxon>
        <taxon>Gammaproteobacteria</taxon>
        <taxon>Enterobacterales</taxon>
        <taxon>Enterobacteriaceae</taxon>
        <taxon>Escherichia</taxon>
    </lineage>
</organism>
<protein>
    <recommendedName>
        <fullName evidence="2">DNA utilization protein YhgH</fullName>
    </recommendedName>
    <alternativeName>
        <fullName evidence="3">Protein GntX</fullName>
    </alternativeName>
</protein>
<gene>
    <name evidence="5" type="primary">gntX</name>
    <name evidence="5" type="ORF">ECH7EC869_1361</name>
</gene>
<evidence type="ECO:0000256" key="2">
    <source>
        <dbReference type="ARBA" id="ARBA00018349"/>
    </source>
</evidence>
<dbReference type="SUPFAM" id="SSF53271">
    <property type="entry name" value="PRTase-like"/>
    <property type="match status" value="1"/>
</dbReference>
<feature type="domain" description="Phosphoribosyltransferase" evidence="4">
    <location>
        <begin position="201"/>
        <end position="246"/>
    </location>
</feature>
<dbReference type="InterPro" id="IPR029057">
    <property type="entry name" value="PRTase-like"/>
</dbReference>
<dbReference type="CDD" id="cd06223">
    <property type="entry name" value="PRTases_typeI"/>
    <property type="match status" value="1"/>
</dbReference>
<dbReference type="AlphaFoldDB" id="A0A0H3PTX6"/>
<dbReference type="InterPro" id="IPR051910">
    <property type="entry name" value="ComF/GntX_DNA_util-trans"/>
</dbReference>
<dbReference type="Gene3D" id="3.40.50.2020">
    <property type="match status" value="1"/>
</dbReference>
<dbReference type="EMBL" id="ABHU01000002">
    <property type="protein sequence ID" value="EDU92916.1"/>
    <property type="molecule type" value="Genomic_DNA"/>
</dbReference>
<evidence type="ECO:0000313" key="6">
    <source>
        <dbReference type="Proteomes" id="UP000004641"/>
    </source>
</evidence>
<dbReference type="NCBIfam" id="TIGR00201">
    <property type="entry name" value="comF"/>
    <property type="match status" value="1"/>
</dbReference>
<sequence length="248" mass="28412">MVCHQMLFIRYCSLLTYKDEHMLTVPGLCWLCRMPLALGHWGICSVCSRAARTDKTLCPQCGLPATHSHLPCGRCLQKPPPWQRLVTVADYAPPLSLLIHQLKFSRRSEIASALSRLLLLEVLHARRTTGLQLPDRIISVPLWQRRHWRRGFNQSDLLCQPLSRWLHCQWDSEAITRTRATATQHFLSARLRRRNLKNAFRLELPVQGRHMVIVDDVVTTGSTVAEIAQLLLRNGAATVQVWCLCRTL</sequence>
<evidence type="ECO:0000256" key="1">
    <source>
        <dbReference type="ARBA" id="ARBA00008007"/>
    </source>
</evidence>
<evidence type="ECO:0000256" key="3">
    <source>
        <dbReference type="ARBA" id="ARBA00033079"/>
    </source>
</evidence>
<comment type="caution">
    <text evidence="5">The sequence shown here is derived from an EMBL/GenBank/DDBJ whole genome shotgun (WGS) entry which is preliminary data.</text>
</comment>
<dbReference type="NCBIfam" id="NF008616">
    <property type="entry name" value="PRK11595.1"/>
    <property type="match status" value="1"/>
</dbReference>
<dbReference type="Proteomes" id="UP000004641">
    <property type="component" value="Unassembled WGS sequence"/>
</dbReference>
<evidence type="ECO:0000259" key="4">
    <source>
        <dbReference type="Pfam" id="PF00156"/>
    </source>
</evidence>
<proteinExistence type="inferred from homology"/>